<gene>
    <name evidence="1" type="ORF">F6I34_09685</name>
</gene>
<reference evidence="2" key="1">
    <citation type="submission" date="2019-09" db="EMBL/GenBank/DDBJ databases">
        <title>Draft genome sequence assemblies of isolates from the urinary tract.</title>
        <authorList>
            <person name="Mores C.R."/>
            <person name="Putonti C."/>
            <person name="Wolfe A.J."/>
        </authorList>
    </citation>
    <scope>NUCLEOTIDE SEQUENCE [LARGE SCALE GENOMIC DNA]</scope>
    <source>
        <strain evidence="2">UMB8614</strain>
    </source>
</reference>
<proteinExistence type="predicted"/>
<dbReference type="RefSeq" id="WP_060778035.1">
    <property type="nucleotide sequence ID" value="NZ_CAJHMU010000001.1"/>
</dbReference>
<protein>
    <submittedName>
        <fullName evidence="1">Uncharacterized protein</fullName>
    </submittedName>
</protein>
<dbReference type="Proteomes" id="UP000326476">
    <property type="component" value="Unassembled WGS sequence"/>
</dbReference>
<dbReference type="GeneID" id="35768066"/>
<name>A0A0X8FDX3_9LACT</name>
<accession>A0A0X8FDX3</accession>
<dbReference type="AlphaFoldDB" id="A0A0X8FDX3"/>
<dbReference type="EMBL" id="VYVN01000060">
    <property type="protein sequence ID" value="KAA9237215.1"/>
    <property type="molecule type" value="Genomic_DNA"/>
</dbReference>
<organism evidence="1 2">
    <name type="scientific">Aerococcus tenax</name>
    <dbReference type="NCBI Taxonomy" id="3078812"/>
    <lineage>
        <taxon>Bacteria</taxon>
        <taxon>Bacillati</taxon>
        <taxon>Bacillota</taxon>
        <taxon>Bacilli</taxon>
        <taxon>Lactobacillales</taxon>
        <taxon>Aerococcaceae</taxon>
        <taxon>Aerococcus</taxon>
    </lineage>
</organism>
<evidence type="ECO:0000313" key="2">
    <source>
        <dbReference type="Proteomes" id="UP000326476"/>
    </source>
</evidence>
<comment type="caution">
    <text evidence="1">The sequence shown here is derived from an EMBL/GenBank/DDBJ whole genome shotgun (WGS) entry which is preliminary data.</text>
</comment>
<evidence type="ECO:0000313" key="1">
    <source>
        <dbReference type="EMBL" id="KAA9237215.1"/>
    </source>
</evidence>
<keyword evidence="2" id="KW-1185">Reference proteome</keyword>
<dbReference type="KEGG" id="aun:AWM73_03050"/>
<sequence length="80" mass="9150">MDSPEKKKQFTTIRQSQVLEYPINLIADMVAGQEYNTAMLTKAINGYLSGQITRDQLKAINDKYGVAREAYQMMKDMDIL</sequence>